<keyword evidence="2" id="KW-1185">Reference proteome</keyword>
<dbReference type="OrthoDB" id="2941639at2"/>
<organism evidence="1 2">
    <name type="scientific">Falsibacillus albus</name>
    <dbReference type="NCBI Taxonomy" id="2478915"/>
    <lineage>
        <taxon>Bacteria</taxon>
        <taxon>Bacillati</taxon>
        <taxon>Bacillota</taxon>
        <taxon>Bacilli</taxon>
        <taxon>Bacillales</taxon>
        <taxon>Bacillaceae</taxon>
        <taxon>Falsibacillus</taxon>
    </lineage>
</organism>
<name>A0A3L7JWM1_9BACI</name>
<dbReference type="RefSeq" id="WP_121680902.1">
    <property type="nucleotide sequence ID" value="NZ_RCVZ01000007.1"/>
</dbReference>
<protein>
    <submittedName>
        <fullName evidence="1">DUF2535 family protein</fullName>
    </submittedName>
</protein>
<dbReference type="Pfam" id="PF10751">
    <property type="entry name" value="DUF2535"/>
    <property type="match status" value="1"/>
</dbReference>
<evidence type="ECO:0000313" key="2">
    <source>
        <dbReference type="Proteomes" id="UP000276770"/>
    </source>
</evidence>
<accession>A0A3L7JWM1</accession>
<dbReference type="InterPro" id="IPR019687">
    <property type="entry name" value="DUF2535"/>
</dbReference>
<gene>
    <name evidence="1" type="ORF">D9X91_11855</name>
</gene>
<dbReference type="AlphaFoldDB" id="A0A3L7JWM1"/>
<proteinExistence type="predicted"/>
<comment type="caution">
    <text evidence="1">The sequence shown here is derived from an EMBL/GenBank/DDBJ whole genome shotgun (WGS) entry which is preliminary data.</text>
</comment>
<dbReference type="Proteomes" id="UP000276770">
    <property type="component" value="Unassembled WGS sequence"/>
</dbReference>
<evidence type="ECO:0000313" key="1">
    <source>
        <dbReference type="EMBL" id="RLQ95247.1"/>
    </source>
</evidence>
<sequence length="83" mass="9953">MLLKSLEFKTTDGQKVKIIDIPVLEEDSPLKFKVNVRLELFMRKIISRDEPKKVYSLREHLKKTLKWTEYEQIYRASELKNNA</sequence>
<dbReference type="EMBL" id="RCVZ01000007">
    <property type="protein sequence ID" value="RLQ95247.1"/>
    <property type="molecule type" value="Genomic_DNA"/>
</dbReference>
<reference evidence="1 2" key="1">
    <citation type="submission" date="2018-10" db="EMBL/GenBank/DDBJ databases">
        <title>Falsibacillus sp. genome draft.</title>
        <authorList>
            <person name="Shi S."/>
        </authorList>
    </citation>
    <scope>NUCLEOTIDE SEQUENCE [LARGE SCALE GENOMIC DNA]</scope>
    <source>
        <strain evidence="1 2">GY 10110</strain>
    </source>
</reference>